<evidence type="ECO:0000256" key="6">
    <source>
        <dbReference type="ARBA" id="ARBA00022729"/>
    </source>
</evidence>
<evidence type="ECO:0000256" key="3">
    <source>
        <dbReference type="ARBA" id="ARBA00010418"/>
    </source>
</evidence>
<evidence type="ECO:0000256" key="2">
    <source>
        <dbReference type="ARBA" id="ARBA00004613"/>
    </source>
</evidence>
<evidence type="ECO:0000313" key="11">
    <source>
        <dbReference type="Proteomes" id="UP001154282"/>
    </source>
</evidence>
<comment type="similarity">
    <text evidence="3">Belongs to the polysaccharide lyase 4 family.</text>
</comment>
<dbReference type="EMBL" id="CAMGYJ010000008">
    <property type="protein sequence ID" value="CAI0464041.1"/>
    <property type="molecule type" value="Genomic_DNA"/>
</dbReference>
<dbReference type="GO" id="GO:0005975">
    <property type="term" value="P:carbohydrate metabolic process"/>
    <property type="evidence" value="ECO:0007669"/>
    <property type="project" value="InterPro"/>
</dbReference>
<organism evidence="10 11">
    <name type="scientific">Linum tenue</name>
    <dbReference type="NCBI Taxonomy" id="586396"/>
    <lineage>
        <taxon>Eukaryota</taxon>
        <taxon>Viridiplantae</taxon>
        <taxon>Streptophyta</taxon>
        <taxon>Embryophyta</taxon>
        <taxon>Tracheophyta</taxon>
        <taxon>Spermatophyta</taxon>
        <taxon>Magnoliopsida</taxon>
        <taxon>eudicotyledons</taxon>
        <taxon>Gunneridae</taxon>
        <taxon>Pentapetalae</taxon>
        <taxon>rosids</taxon>
        <taxon>fabids</taxon>
        <taxon>Malpighiales</taxon>
        <taxon>Linaceae</taxon>
        <taxon>Linum</taxon>
    </lineage>
</organism>
<dbReference type="GO" id="GO:0102210">
    <property type="term" value="F:rhamnogalacturonan endolyase activity"/>
    <property type="evidence" value="ECO:0007669"/>
    <property type="project" value="UniProtKB-EC"/>
</dbReference>
<dbReference type="FunFam" id="2.60.40.1120:FF:000033">
    <property type="entry name" value="Rhamnogalacturonate lyase B"/>
    <property type="match status" value="1"/>
</dbReference>
<dbReference type="Gene3D" id="2.70.98.10">
    <property type="match status" value="1"/>
</dbReference>
<comment type="caution">
    <text evidence="10">The sequence shown here is derived from an EMBL/GenBank/DDBJ whole genome shotgun (WGS) entry which is preliminary data.</text>
</comment>
<dbReference type="InterPro" id="IPR013784">
    <property type="entry name" value="Carb-bd-like_fold"/>
</dbReference>
<evidence type="ECO:0000256" key="7">
    <source>
        <dbReference type="ARBA" id="ARBA00023239"/>
    </source>
</evidence>
<reference evidence="10" key="1">
    <citation type="submission" date="2022-08" db="EMBL/GenBank/DDBJ databases">
        <authorList>
            <person name="Gutierrez-Valencia J."/>
        </authorList>
    </citation>
    <scope>NUCLEOTIDE SEQUENCE</scope>
</reference>
<dbReference type="InterPro" id="IPR029413">
    <property type="entry name" value="RG-lyase_II"/>
</dbReference>
<dbReference type="AlphaFoldDB" id="A0AAV0NZS6"/>
<dbReference type="SUPFAM" id="SSF74650">
    <property type="entry name" value="Galactose mutarotase-like"/>
    <property type="match status" value="1"/>
</dbReference>
<sequence length="665" mass="75150">MSTQQGVKLQIESDHVVLDNGMLKLTISKPQGMVTGIQYNGVTNLLESRNDEIDRGYWDLVWSKTGSTGTKGSQERISGTSFSVIVENEEQVEVSFKRTWDPSLEGQLPSLIIDKRFIMLKNSSGFYSYGIFEHLAEWSPFNLPQVRIVFKLSKDKFHYMAVSDNRQRFMPLPDDRSEKRSKPLAYPEAVLLVNPVEPEFKGEVDDKYQYSCENKDLKVHGWICSDPTVGFWQITPSNEFRTGGLVKQNLTSHVGPINLAMFLSAHYAGDEMVLKLKPGEPWKKVLGPVFMHLNTTTDGRDPLSLWEDAKRQMAVEVQSWPYSFPASEDFPKAEQRGRISGRFLVHDWCVSETSIPGNGGYVGLAPPGEVGSWQTDGKGYQFWTQADEQGLFSIANVRPGDYNLYAYIPGFLGDYKFGSSVTIAPGSSMDMGDVVYEPPRHGPTLWEMGYPDRTASGFYVPDVDPKYINKLYVNHPDRFRQYGLWDRYTELYPDKDVVYTVGKSDWAKDWFYAHIPRFLPKQQRTKEGEYVPTTWQIKFYVDSVGNTSSSNVGDYLLRVAVATAHVAELQVRINNQDMSSSPLFSTGVIGHDNTIGRHGIHGLYRLYEVLVPAALLSKGENIFYFTQTQTKSPATAPFEGPFQGIMYDYIRLEAPPSSPHCLSLA</sequence>
<keyword evidence="11" id="KW-1185">Reference proteome</keyword>
<protein>
    <recommendedName>
        <fullName evidence="4">rhamnogalacturonan endolyase</fullName>
        <ecNumber evidence="4">4.2.2.23</ecNumber>
    </recommendedName>
</protein>
<gene>
    <name evidence="10" type="ORF">LITE_LOCUS36016</name>
</gene>
<comment type="subcellular location">
    <subcellularLocation>
        <location evidence="2">Secreted</location>
    </subcellularLocation>
</comment>
<dbReference type="EC" id="4.2.2.23" evidence="4"/>
<dbReference type="CDD" id="cd10320">
    <property type="entry name" value="RGL4_N"/>
    <property type="match status" value="1"/>
</dbReference>
<feature type="domain" description="Rhamnogalacturonan lyase" evidence="9">
    <location>
        <begin position="358"/>
        <end position="428"/>
    </location>
</feature>
<evidence type="ECO:0000256" key="4">
    <source>
        <dbReference type="ARBA" id="ARBA00012437"/>
    </source>
</evidence>
<evidence type="ECO:0000313" key="10">
    <source>
        <dbReference type="EMBL" id="CAI0464041.1"/>
    </source>
</evidence>
<dbReference type="SUPFAM" id="SSF49452">
    <property type="entry name" value="Starch-binding domain-like"/>
    <property type="match status" value="1"/>
</dbReference>
<evidence type="ECO:0000259" key="9">
    <source>
        <dbReference type="Pfam" id="PF14686"/>
    </source>
</evidence>
<comment type="catalytic activity">
    <reaction evidence="1">
        <text>Endotype eliminative cleavage of L-alpha-rhamnopyranosyl-(1-&gt;4)-alpha-D-galactopyranosyluronic acid bonds of rhamnogalacturonan I domains in ramified hairy regions of pectin leaving L-rhamnopyranose at the reducing end and 4-deoxy-4,5-unsaturated D-galactopyranosyluronic acid at the non-reducing end.</text>
        <dbReference type="EC" id="4.2.2.23"/>
    </reaction>
</comment>
<dbReference type="Proteomes" id="UP001154282">
    <property type="component" value="Unassembled WGS sequence"/>
</dbReference>
<accession>A0AAV0NZS6</accession>
<name>A0AAV0NZS6_9ROSI</name>
<dbReference type="Gene3D" id="2.60.120.260">
    <property type="entry name" value="Galactose-binding domain-like"/>
    <property type="match status" value="1"/>
</dbReference>
<dbReference type="Pfam" id="PF06045">
    <property type="entry name" value="Rhamnogal_lyase"/>
    <property type="match status" value="1"/>
</dbReference>
<dbReference type="GO" id="GO:0005576">
    <property type="term" value="C:extracellular region"/>
    <property type="evidence" value="ECO:0007669"/>
    <property type="project" value="UniProtKB-SubCell"/>
</dbReference>
<dbReference type="InterPro" id="IPR014718">
    <property type="entry name" value="GH-type_carb-bd"/>
</dbReference>
<feature type="domain" description="Rhamnogalacturonan lyase" evidence="8">
    <location>
        <begin position="444"/>
        <end position="652"/>
    </location>
</feature>
<evidence type="ECO:0000256" key="1">
    <source>
        <dbReference type="ARBA" id="ARBA00001324"/>
    </source>
</evidence>
<keyword evidence="6" id="KW-0732">Signal</keyword>
<dbReference type="PANTHER" id="PTHR32018">
    <property type="entry name" value="RHAMNOGALACTURONATE LYASE FAMILY PROTEIN"/>
    <property type="match status" value="1"/>
</dbReference>
<proteinExistence type="inferred from homology"/>
<dbReference type="CDD" id="cd10317">
    <property type="entry name" value="RGL4_C"/>
    <property type="match status" value="1"/>
</dbReference>
<dbReference type="GO" id="GO:0030246">
    <property type="term" value="F:carbohydrate binding"/>
    <property type="evidence" value="ECO:0007669"/>
    <property type="project" value="InterPro"/>
</dbReference>
<dbReference type="Pfam" id="PF14686">
    <property type="entry name" value="fn3_3"/>
    <property type="match status" value="1"/>
</dbReference>
<keyword evidence="5" id="KW-0964">Secreted</keyword>
<dbReference type="CDD" id="cd10316">
    <property type="entry name" value="RGL4_M"/>
    <property type="match status" value="1"/>
</dbReference>
<dbReference type="Pfam" id="PF14683">
    <property type="entry name" value="CBM-like"/>
    <property type="match status" value="1"/>
</dbReference>
<evidence type="ECO:0000256" key="5">
    <source>
        <dbReference type="ARBA" id="ARBA00022525"/>
    </source>
</evidence>
<dbReference type="InterPro" id="IPR008979">
    <property type="entry name" value="Galactose-bd-like_sf"/>
</dbReference>
<dbReference type="InterPro" id="IPR051850">
    <property type="entry name" value="Polysacch_Lyase_4"/>
</dbReference>
<dbReference type="Gene3D" id="2.60.40.1120">
    <property type="entry name" value="Carboxypeptidase-like, regulatory domain"/>
    <property type="match status" value="1"/>
</dbReference>
<dbReference type="PANTHER" id="PTHR32018:SF25">
    <property type="entry name" value="RHAMNOGALACTURONAN ENDOLYASE"/>
    <property type="match status" value="1"/>
</dbReference>
<keyword evidence="7" id="KW-0456">Lyase</keyword>
<evidence type="ECO:0000259" key="8">
    <source>
        <dbReference type="Pfam" id="PF14683"/>
    </source>
</evidence>
<dbReference type="InterPro" id="IPR029411">
    <property type="entry name" value="RG-lyase_III"/>
</dbReference>
<dbReference type="SUPFAM" id="SSF49785">
    <property type="entry name" value="Galactose-binding domain-like"/>
    <property type="match status" value="1"/>
</dbReference>
<dbReference type="InterPro" id="IPR010325">
    <property type="entry name" value="Rhamnogal_lyase"/>
</dbReference>
<dbReference type="InterPro" id="IPR011013">
    <property type="entry name" value="Gal_mutarotase_sf_dom"/>
</dbReference>